<comment type="catalytic activity">
    <reaction evidence="10 11">
        <text>D-sedoheptulose 7-phosphate + D-glyceraldehyde 3-phosphate = D-erythrose 4-phosphate + beta-D-fructose 6-phosphate</text>
        <dbReference type="Rhea" id="RHEA:17053"/>
        <dbReference type="ChEBI" id="CHEBI:16897"/>
        <dbReference type="ChEBI" id="CHEBI:57483"/>
        <dbReference type="ChEBI" id="CHEBI:57634"/>
        <dbReference type="ChEBI" id="CHEBI:59776"/>
        <dbReference type="EC" id="2.2.1.2"/>
    </reaction>
</comment>
<dbReference type="AlphaFoldDB" id="A0A846N216"/>
<evidence type="ECO:0000256" key="7">
    <source>
        <dbReference type="ARBA" id="ARBA00022679"/>
    </source>
</evidence>
<dbReference type="GO" id="GO:0004347">
    <property type="term" value="F:glucose-6-phosphate isomerase activity"/>
    <property type="evidence" value="ECO:0007669"/>
    <property type="project" value="UniProtKB-EC"/>
</dbReference>
<keyword evidence="7 11" id="KW-0808">Transferase</keyword>
<dbReference type="Gene3D" id="3.40.50.10490">
    <property type="entry name" value="Glucose-6-phosphate isomerase like protein, domain 1"/>
    <property type="match status" value="3"/>
</dbReference>
<dbReference type="Pfam" id="PF00923">
    <property type="entry name" value="TAL_FSA"/>
    <property type="match status" value="1"/>
</dbReference>
<reference evidence="13 14" key="1">
    <citation type="submission" date="2020-03" db="EMBL/GenBank/DDBJ databases">
        <title>Genomic Encyclopedia of Type Strains, Phase IV (KMG-IV): sequencing the most valuable type-strain genomes for metagenomic binning, comparative biology and taxonomic classification.</title>
        <authorList>
            <person name="Goeker M."/>
        </authorList>
    </citation>
    <scope>NUCLEOTIDE SEQUENCE [LARGE SCALE GENOMIC DNA]</scope>
    <source>
        <strain evidence="13 14">DSM 19867</strain>
    </source>
</reference>
<dbReference type="InterPro" id="IPR046348">
    <property type="entry name" value="SIS_dom_sf"/>
</dbReference>
<keyword evidence="8 11" id="KW-0570">Pentose shunt</keyword>
<evidence type="ECO:0000313" key="14">
    <source>
        <dbReference type="Proteomes" id="UP000570514"/>
    </source>
</evidence>
<dbReference type="InterPro" id="IPR001585">
    <property type="entry name" value="TAL/FSA"/>
</dbReference>
<sequence>MNPLKELEKFGQAPWLDNLGRGLVRSGDLARLVQEEGIKGVTSNPAIFEKSMGHTNEYDDEIRSLLDAGKAEIGLIFNSLAITDIKAACDVLRPVYDATKKADGFVSMECNPYLALDTEATLVEARHLWKEIGRENAMIKVPATHEGIPAIQTLLSEGININVTLLFSQEMYKKVALAYIAGLEGLPKDYDLSTVSSVASFFVSRIDAKIDALLAKKAAEATGDEKARIEALAGKTAIANAKLAYVAYEEIFSGPRWEALAKRGARPQRLLWASTGVKSKAYPDTLYVDTLIGDNTVNTMPPATVEAFRDHGKPAADTIKADVEGAHAVLAALPGLGIDLDAITTKLVEEGVELFAVAADNLFGAIAGKCDEITGKKLRISWSLAGNEEAVTAAQKAWTKAGNIRKVWAKDTTIWARADEDKWLGWLDAPTKAKGHQASLEAFQAKVKAGSWSDVVLLGMGGSSLGAEVLREVLVPGTKFHILDSTDPDEVQTLDKNIAIATTLFIVASKSGSTLEPNLFKDYYFDRVAQAVGKNKAASHFVAITDPGSSLEKDATAEGFSAIFPGEKSIGGRYSVLSNFGLVAAAAMGVNIDAFIKEALAAEAACGPLSPPPTNPGAQIGIALGTLALRGRDKLTVLASKGLSSFGAWLEQLVAESTGKLGKGIIPFDGEPVGSASAYGEDRVFVVLKLKGEEAHDNLVGALKPLGHPVIEVEVDGPYQLARLFYIFEIATAVAGSFLGINPFDQPDVEAAKVKARALMEAGGAKDSEKPVFARNGISVYADPANAKALAGAETLEDCLAAHFKRVGAGDYIALVAFIERNAAHTADFDAMRAALRDKTGAAVGLGFGPRFLHSTGQGYKGGPASGVFLQVTCKHVHDVAVPGRGYTFGAVIDAQAAGDLAVLTERGRRAIRVHLDTVDEGLKTLARAVEAALK</sequence>
<dbReference type="Gene3D" id="3.20.20.70">
    <property type="entry name" value="Aldolase class I"/>
    <property type="match status" value="1"/>
</dbReference>
<dbReference type="NCBIfam" id="NF007080">
    <property type="entry name" value="PRK09533.1"/>
    <property type="match status" value="1"/>
</dbReference>
<gene>
    <name evidence="11" type="primary">tal</name>
    <name evidence="13" type="ORF">FHS83_002580</name>
</gene>
<dbReference type="GO" id="GO:0004801">
    <property type="term" value="F:transaldolase activity"/>
    <property type="evidence" value="ECO:0007669"/>
    <property type="project" value="UniProtKB-UniRule"/>
</dbReference>
<comment type="similarity">
    <text evidence="4 11">Belongs to the transaldolase family. Type 2 subfamily.</text>
</comment>
<evidence type="ECO:0000256" key="1">
    <source>
        <dbReference type="ARBA" id="ARBA00003518"/>
    </source>
</evidence>
<dbReference type="EC" id="2.2.1.2" evidence="5 11"/>
<organism evidence="13 14">
    <name type="scientific">Rhizomicrobium palustre</name>
    <dbReference type="NCBI Taxonomy" id="189966"/>
    <lineage>
        <taxon>Bacteria</taxon>
        <taxon>Pseudomonadati</taxon>
        <taxon>Pseudomonadota</taxon>
        <taxon>Alphaproteobacteria</taxon>
        <taxon>Micropepsales</taxon>
        <taxon>Micropepsaceae</taxon>
        <taxon>Rhizomicrobium</taxon>
    </lineage>
</organism>
<comment type="function">
    <text evidence="1 11">Transaldolase is important for the balance of metabolites in the pentose-phosphate pathway.</text>
</comment>
<keyword evidence="12" id="KW-0324">Glycolysis</keyword>
<dbReference type="UniPathway" id="UPA00109">
    <property type="reaction ID" value="UER00181"/>
</dbReference>
<dbReference type="PANTHER" id="PTHR10683:SF31">
    <property type="entry name" value="TRANSALDOLASE"/>
    <property type="match status" value="1"/>
</dbReference>
<feature type="active site" description="Schiff-base intermediate with substrate" evidence="11">
    <location>
        <position position="140"/>
    </location>
</feature>
<dbReference type="SUPFAM" id="SSF53697">
    <property type="entry name" value="SIS domain"/>
    <property type="match status" value="1"/>
</dbReference>
<evidence type="ECO:0000256" key="8">
    <source>
        <dbReference type="ARBA" id="ARBA00023126"/>
    </source>
</evidence>
<dbReference type="CDD" id="cd00955">
    <property type="entry name" value="Transaldolase_like"/>
    <property type="match status" value="1"/>
</dbReference>
<comment type="subcellular location">
    <subcellularLocation>
        <location evidence="2 11">Cytoplasm</location>
    </subcellularLocation>
</comment>
<evidence type="ECO:0000256" key="5">
    <source>
        <dbReference type="ARBA" id="ARBA00013151"/>
    </source>
</evidence>
<dbReference type="GO" id="GO:0005737">
    <property type="term" value="C:cytoplasm"/>
    <property type="evidence" value="ECO:0007669"/>
    <property type="project" value="UniProtKB-SubCell"/>
</dbReference>
<proteinExistence type="inferred from homology"/>
<dbReference type="GO" id="GO:0097367">
    <property type="term" value="F:carbohydrate derivative binding"/>
    <property type="evidence" value="ECO:0007669"/>
    <property type="project" value="InterPro"/>
</dbReference>
<protein>
    <recommendedName>
        <fullName evidence="5 11">Transaldolase</fullName>
        <ecNumber evidence="5 11">2.2.1.2</ecNumber>
    </recommendedName>
</protein>
<dbReference type="NCBIfam" id="NF002881">
    <property type="entry name" value="PRK03343.1"/>
    <property type="match status" value="1"/>
</dbReference>
<evidence type="ECO:0000256" key="10">
    <source>
        <dbReference type="ARBA" id="ARBA00048810"/>
    </source>
</evidence>
<comment type="catalytic activity">
    <reaction evidence="12">
        <text>alpha-D-glucose 6-phosphate = beta-D-fructose 6-phosphate</text>
        <dbReference type="Rhea" id="RHEA:11816"/>
        <dbReference type="ChEBI" id="CHEBI:57634"/>
        <dbReference type="ChEBI" id="CHEBI:58225"/>
        <dbReference type="EC" id="5.3.1.9"/>
    </reaction>
</comment>
<evidence type="ECO:0000256" key="2">
    <source>
        <dbReference type="ARBA" id="ARBA00004496"/>
    </source>
</evidence>
<dbReference type="PROSITE" id="PS51463">
    <property type="entry name" value="P_GLUCOSE_ISOMERASE_3"/>
    <property type="match status" value="1"/>
</dbReference>
<comment type="similarity">
    <text evidence="12">Belongs to the GPI family.</text>
</comment>
<dbReference type="InterPro" id="IPR013785">
    <property type="entry name" value="Aldolase_TIM"/>
</dbReference>
<evidence type="ECO:0000313" key="13">
    <source>
        <dbReference type="EMBL" id="NIK89262.1"/>
    </source>
</evidence>
<dbReference type="InterPro" id="IPR004732">
    <property type="entry name" value="Transaldolase_2"/>
</dbReference>
<evidence type="ECO:0000256" key="3">
    <source>
        <dbReference type="ARBA" id="ARBA00004857"/>
    </source>
</evidence>
<dbReference type="RefSeq" id="WP_167083366.1">
    <property type="nucleotide sequence ID" value="NZ_BAAADC010000001.1"/>
</dbReference>
<dbReference type="InterPro" id="IPR001672">
    <property type="entry name" value="G6P_Isomerase"/>
</dbReference>
<dbReference type="SUPFAM" id="SSF51569">
    <property type="entry name" value="Aldolase"/>
    <property type="match status" value="1"/>
</dbReference>
<dbReference type="HAMAP" id="MF_00493">
    <property type="entry name" value="Transaldolase_2"/>
    <property type="match status" value="1"/>
</dbReference>
<keyword evidence="12" id="KW-0312">Gluconeogenesis</keyword>
<dbReference type="EMBL" id="JAASRM010000001">
    <property type="protein sequence ID" value="NIK89262.1"/>
    <property type="molecule type" value="Genomic_DNA"/>
</dbReference>
<dbReference type="Proteomes" id="UP000570514">
    <property type="component" value="Unassembled WGS sequence"/>
</dbReference>
<dbReference type="GO" id="GO:0006096">
    <property type="term" value="P:glycolytic process"/>
    <property type="evidence" value="ECO:0007669"/>
    <property type="project" value="UniProtKB-UniPathway"/>
</dbReference>
<dbReference type="GO" id="GO:0006098">
    <property type="term" value="P:pentose-phosphate shunt"/>
    <property type="evidence" value="ECO:0007669"/>
    <property type="project" value="UniProtKB-UniRule"/>
</dbReference>
<comment type="caution">
    <text evidence="13">The sequence shown here is derived from an EMBL/GenBank/DDBJ whole genome shotgun (WGS) entry which is preliminary data.</text>
</comment>
<dbReference type="PROSITE" id="PS00958">
    <property type="entry name" value="TRANSALDOLASE_2"/>
    <property type="match status" value="1"/>
</dbReference>
<evidence type="ECO:0000256" key="12">
    <source>
        <dbReference type="RuleBase" id="RU000612"/>
    </source>
</evidence>
<keyword evidence="12 13" id="KW-0413">Isomerase</keyword>
<name>A0A846N216_9PROT</name>
<dbReference type="NCBIfam" id="TIGR00876">
    <property type="entry name" value="tal_mycobact"/>
    <property type="match status" value="1"/>
</dbReference>
<comment type="pathway">
    <text evidence="3 11">Carbohydrate degradation; pentose phosphate pathway; D-glyceraldehyde 3-phosphate and beta-D-fructose 6-phosphate from D-ribose 5-phosphate and D-xylulose 5-phosphate (non-oxidative stage): step 2/3.</text>
</comment>
<evidence type="ECO:0000256" key="4">
    <source>
        <dbReference type="ARBA" id="ARBA00008426"/>
    </source>
</evidence>
<keyword evidence="9 11" id="KW-0704">Schiff base</keyword>
<keyword evidence="6 11" id="KW-0963">Cytoplasm</keyword>
<comment type="pathway">
    <text evidence="12">Carbohydrate degradation; glycolysis; D-glyceraldehyde 3-phosphate and glycerone phosphate from D-glucose: step 2/4.</text>
</comment>
<dbReference type="PANTHER" id="PTHR10683">
    <property type="entry name" value="TRANSALDOLASE"/>
    <property type="match status" value="1"/>
</dbReference>
<dbReference type="UniPathway" id="UPA00115">
    <property type="reaction ID" value="UER00414"/>
</dbReference>
<dbReference type="Pfam" id="PF00342">
    <property type="entry name" value="PGI"/>
    <property type="match status" value="1"/>
</dbReference>
<dbReference type="InterPro" id="IPR018225">
    <property type="entry name" value="Transaldolase_AS"/>
</dbReference>
<dbReference type="PRINTS" id="PR00662">
    <property type="entry name" value="G6PISOMERASE"/>
</dbReference>
<dbReference type="GO" id="GO:0006094">
    <property type="term" value="P:gluconeogenesis"/>
    <property type="evidence" value="ECO:0007669"/>
    <property type="project" value="UniProtKB-KW"/>
</dbReference>
<evidence type="ECO:0000256" key="9">
    <source>
        <dbReference type="ARBA" id="ARBA00023270"/>
    </source>
</evidence>
<keyword evidence="14" id="KW-1185">Reference proteome</keyword>
<accession>A0A846N216</accession>
<dbReference type="PROSITE" id="PS01054">
    <property type="entry name" value="TRANSALDOLASE_1"/>
    <property type="match status" value="1"/>
</dbReference>
<evidence type="ECO:0000256" key="6">
    <source>
        <dbReference type="ARBA" id="ARBA00022490"/>
    </source>
</evidence>
<evidence type="ECO:0000256" key="11">
    <source>
        <dbReference type="HAMAP-Rule" id="MF_00493"/>
    </source>
</evidence>